<gene>
    <name evidence="1" type="ORF">SAMN05444320_11220</name>
</gene>
<dbReference type="InterPro" id="IPR021986">
    <property type="entry name" value="Spherulin4"/>
</dbReference>
<dbReference type="OrthoDB" id="3311125at2"/>
<dbReference type="Proteomes" id="UP000184501">
    <property type="component" value="Unassembled WGS sequence"/>
</dbReference>
<protein>
    <submittedName>
        <fullName evidence="1">Spherulation-specific family 4</fullName>
    </submittedName>
</protein>
<name>A0A1M5LQ89_STRHI</name>
<dbReference type="RefSeq" id="WP_159447796.1">
    <property type="nucleotide sequence ID" value="NZ_FQVN01000012.1"/>
</dbReference>
<accession>A0A1M5LQ89</accession>
<dbReference type="STRING" id="2017.SAMN05444320_11220"/>
<keyword evidence="2" id="KW-1185">Reference proteome</keyword>
<dbReference type="PANTHER" id="PTHR35040:SF9">
    <property type="entry name" value="4-LIKE CELL SURFACE PROTEIN, PUTATIVE (AFU_ORTHOLOGUE AFUA_4G14080)-RELATED"/>
    <property type="match status" value="1"/>
</dbReference>
<evidence type="ECO:0000313" key="1">
    <source>
        <dbReference type="EMBL" id="SHG67218.1"/>
    </source>
</evidence>
<reference evidence="1 2" key="1">
    <citation type="submission" date="2016-11" db="EMBL/GenBank/DDBJ databases">
        <authorList>
            <person name="Jaros S."/>
            <person name="Januszkiewicz K."/>
            <person name="Wedrychowicz H."/>
        </authorList>
    </citation>
    <scope>NUCLEOTIDE SEQUENCE [LARGE SCALE GENOMIC DNA]</scope>
    <source>
        <strain evidence="1 2">DSM 44523</strain>
    </source>
</reference>
<dbReference type="Pfam" id="PF12138">
    <property type="entry name" value="Spherulin4"/>
    <property type="match status" value="1"/>
</dbReference>
<sequence length="222" mass="24671">MRPLTSAVVPAYFHPAVAPDDWRRLAAGGARARLVVLNLAAGPGPGPDGEFRAVVDPLVSAGVPVAGYLDTAYGERAPEEVRQDALRYRRWYGVDRVFLDRVRSDRAALPHYHRTVALLRDDGVGEVALNPGVYPDPGYAELADLVVTFEGPWRSYRRLVVPAWAHCLPAHRFCHLVYATPRIAQRWVRRAAGRRHVGALTTTELDGANPWRRLPASWRGRS</sequence>
<evidence type="ECO:0000313" key="2">
    <source>
        <dbReference type="Proteomes" id="UP000184501"/>
    </source>
</evidence>
<dbReference type="PANTHER" id="PTHR35040">
    <property type="match status" value="1"/>
</dbReference>
<organism evidence="1 2">
    <name type="scientific">Streptoalloteichus hindustanus</name>
    <dbReference type="NCBI Taxonomy" id="2017"/>
    <lineage>
        <taxon>Bacteria</taxon>
        <taxon>Bacillati</taxon>
        <taxon>Actinomycetota</taxon>
        <taxon>Actinomycetes</taxon>
        <taxon>Pseudonocardiales</taxon>
        <taxon>Pseudonocardiaceae</taxon>
        <taxon>Streptoalloteichus</taxon>
    </lineage>
</organism>
<proteinExistence type="predicted"/>
<dbReference type="EMBL" id="FQVN01000012">
    <property type="protein sequence ID" value="SHG67218.1"/>
    <property type="molecule type" value="Genomic_DNA"/>
</dbReference>
<dbReference type="AlphaFoldDB" id="A0A1M5LQ89"/>